<evidence type="ECO:0000313" key="3">
    <source>
        <dbReference type="EMBL" id="TFK56448.1"/>
    </source>
</evidence>
<gene>
    <name evidence="3" type="ORF">OE88DRAFT_1640396</name>
</gene>
<protein>
    <submittedName>
        <fullName evidence="3">Uncharacterized protein</fullName>
    </submittedName>
</protein>
<sequence>MFRLAGSLGLLLPSDVLAVAPVTRPGAGDDVNFMAQDRSMSFEDVICRTYRRLASSNLSPASNSQSFCACLLYEPAANLSPPRPRLSDIDARLGGNTVSMVGVVGFSIWNQGTSMGWMLLSWSTTTDLRSDAGSRFWNIRYCRQWPAVNAHRCLTADKSNNPDKRFSSQVRDDAVYPNKLTSGLSTRLGNEVKTRVLAVLEDEDAPDCITCNLLYAGPRGDLSTSRAKLGNRRQECLGFKTSDTIERHMMRKTVSAGHSGTEFRSRDDGDVRCKNWMASPLLPGARQTLSQSSRSPARDSIGATEATDRSALSHWGGDIEP</sequence>
<feature type="chain" id="PRO_5022743469" evidence="2">
    <location>
        <begin position="19"/>
        <end position="321"/>
    </location>
</feature>
<name>A0A5C3NJZ1_9AGAM</name>
<feature type="signal peptide" evidence="2">
    <location>
        <begin position="1"/>
        <end position="18"/>
    </location>
</feature>
<evidence type="ECO:0000256" key="2">
    <source>
        <dbReference type="SAM" id="SignalP"/>
    </source>
</evidence>
<proteinExistence type="predicted"/>
<dbReference type="EMBL" id="ML213503">
    <property type="protein sequence ID" value="TFK56448.1"/>
    <property type="molecule type" value="Genomic_DNA"/>
</dbReference>
<evidence type="ECO:0000256" key="1">
    <source>
        <dbReference type="SAM" id="MobiDB-lite"/>
    </source>
</evidence>
<dbReference type="AlphaFoldDB" id="A0A5C3NJZ1"/>
<reference evidence="3 4" key="1">
    <citation type="journal article" date="2019" name="Nat. Ecol. Evol.">
        <title>Megaphylogeny resolves global patterns of mushroom evolution.</title>
        <authorList>
            <person name="Varga T."/>
            <person name="Krizsan K."/>
            <person name="Foldi C."/>
            <person name="Dima B."/>
            <person name="Sanchez-Garcia M."/>
            <person name="Sanchez-Ramirez S."/>
            <person name="Szollosi G.J."/>
            <person name="Szarkandi J.G."/>
            <person name="Papp V."/>
            <person name="Albert L."/>
            <person name="Andreopoulos W."/>
            <person name="Angelini C."/>
            <person name="Antonin V."/>
            <person name="Barry K.W."/>
            <person name="Bougher N.L."/>
            <person name="Buchanan P."/>
            <person name="Buyck B."/>
            <person name="Bense V."/>
            <person name="Catcheside P."/>
            <person name="Chovatia M."/>
            <person name="Cooper J."/>
            <person name="Damon W."/>
            <person name="Desjardin D."/>
            <person name="Finy P."/>
            <person name="Geml J."/>
            <person name="Haridas S."/>
            <person name="Hughes K."/>
            <person name="Justo A."/>
            <person name="Karasinski D."/>
            <person name="Kautmanova I."/>
            <person name="Kiss B."/>
            <person name="Kocsube S."/>
            <person name="Kotiranta H."/>
            <person name="LaButti K.M."/>
            <person name="Lechner B.E."/>
            <person name="Liimatainen K."/>
            <person name="Lipzen A."/>
            <person name="Lukacs Z."/>
            <person name="Mihaltcheva S."/>
            <person name="Morgado L.N."/>
            <person name="Niskanen T."/>
            <person name="Noordeloos M.E."/>
            <person name="Ohm R.A."/>
            <person name="Ortiz-Santana B."/>
            <person name="Ovrebo C."/>
            <person name="Racz N."/>
            <person name="Riley R."/>
            <person name="Savchenko A."/>
            <person name="Shiryaev A."/>
            <person name="Soop K."/>
            <person name="Spirin V."/>
            <person name="Szebenyi C."/>
            <person name="Tomsovsky M."/>
            <person name="Tulloss R.E."/>
            <person name="Uehling J."/>
            <person name="Grigoriev I.V."/>
            <person name="Vagvolgyi C."/>
            <person name="Papp T."/>
            <person name="Martin F.M."/>
            <person name="Miettinen O."/>
            <person name="Hibbett D.S."/>
            <person name="Nagy L.G."/>
        </authorList>
    </citation>
    <scope>NUCLEOTIDE SEQUENCE [LARGE SCALE GENOMIC DNA]</scope>
    <source>
        <strain evidence="3 4">OMC1185</strain>
    </source>
</reference>
<dbReference type="Proteomes" id="UP000305948">
    <property type="component" value="Unassembled WGS sequence"/>
</dbReference>
<accession>A0A5C3NJZ1</accession>
<keyword evidence="4" id="KW-1185">Reference proteome</keyword>
<evidence type="ECO:0000313" key="4">
    <source>
        <dbReference type="Proteomes" id="UP000305948"/>
    </source>
</evidence>
<feature type="region of interest" description="Disordered" evidence="1">
    <location>
        <begin position="284"/>
        <end position="321"/>
    </location>
</feature>
<organism evidence="3 4">
    <name type="scientific">Heliocybe sulcata</name>
    <dbReference type="NCBI Taxonomy" id="5364"/>
    <lineage>
        <taxon>Eukaryota</taxon>
        <taxon>Fungi</taxon>
        <taxon>Dikarya</taxon>
        <taxon>Basidiomycota</taxon>
        <taxon>Agaricomycotina</taxon>
        <taxon>Agaricomycetes</taxon>
        <taxon>Gloeophyllales</taxon>
        <taxon>Gloeophyllaceae</taxon>
        <taxon>Heliocybe</taxon>
    </lineage>
</organism>
<keyword evidence="2" id="KW-0732">Signal</keyword>